<proteinExistence type="predicted"/>
<protein>
    <submittedName>
        <fullName evidence="2">Uncharacterized protein</fullName>
    </submittedName>
</protein>
<evidence type="ECO:0000313" key="3">
    <source>
        <dbReference type="Proteomes" id="UP000007819"/>
    </source>
</evidence>
<organism evidence="2 3">
    <name type="scientific">Acyrthosiphon pisum</name>
    <name type="common">Pea aphid</name>
    <dbReference type="NCBI Taxonomy" id="7029"/>
    <lineage>
        <taxon>Eukaryota</taxon>
        <taxon>Metazoa</taxon>
        <taxon>Ecdysozoa</taxon>
        <taxon>Arthropoda</taxon>
        <taxon>Hexapoda</taxon>
        <taxon>Insecta</taxon>
        <taxon>Pterygota</taxon>
        <taxon>Neoptera</taxon>
        <taxon>Paraneoptera</taxon>
        <taxon>Hemiptera</taxon>
        <taxon>Sternorrhyncha</taxon>
        <taxon>Aphidomorpha</taxon>
        <taxon>Aphidoidea</taxon>
        <taxon>Aphididae</taxon>
        <taxon>Macrosiphini</taxon>
        <taxon>Acyrthosiphon</taxon>
    </lineage>
</organism>
<name>A0A8R2NT99_ACYPI</name>
<dbReference type="GeneID" id="115034504"/>
<reference evidence="2" key="2">
    <citation type="submission" date="2022-06" db="UniProtKB">
        <authorList>
            <consortium name="EnsemblMetazoa"/>
        </authorList>
    </citation>
    <scope>IDENTIFICATION</scope>
</reference>
<keyword evidence="1" id="KW-1133">Transmembrane helix</keyword>
<dbReference type="AlphaFoldDB" id="A0A8R2NT99"/>
<dbReference type="Proteomes" id="UP000007819">
    <property type="component" value="Chromosome A3"/>
</dbReference>
<dbReference type="OrthoDB" id="6629194at2759"/>
<accession>A0A8R2NT99</accession>
<evidence type="ECO:0000313" key="2">
    <source>
        <dbReference type="EnsemblMetazoa" id="XP_029347657.1"/>
    </source>
</evidence>
<dbReference type="EnsemblMetazoa" id="XM_029491797.1">
    <property type="protein sequence ID" value="XP_029347657.1"/>
    <property type="gene ID" value="LOC115034504"/>
</dbReference>
<dbReference type="RefSeq" id="XP_029347657.1">
    <property type="nucleotide sequence ID" value="XM_029491797.1"/>
</dbReference>
<feature type="transmembrane region" description="Helical" evidence="1">
    <location>
        <begin position="180"/>
        <end position="200"/>
    </location>
</feature>
<keyword evidence="1" id="KW-0472">Membrane</keyword>
<evidence type="ECO:0000256" key="1">
    <source>
        <dbReference type="SAM" id="Phobius"/>
    </source>
</evidence>
<reference evidence="3" key="1">
    <citation type="submission" date="2010-06" db="EMBL/GenBank/DDBJ databases">
        <authorList>
            <person name="Jiang H."/>
            <person name="Abraham K."/>
            <person name="Ali S."/>
            <person name="Alsbrooks S.L."/>
            <person name="Anim B.N."/>
            <person name="Anosike U.S."/>
            <person name="Attaway T."/>
            <person name="Bandaranaike D.P."/>
            <person name="Battles P.K."/>
            <person name="Bell S.N."/>
            <person name="Bell A.V."/>
            <person name="Beltran B."/>
            <person name="Bickham C."/>
            <person name="Bustamante Y."/>
            <person name="Caleb T."/>
            <person name="Canada A."/>
            <person name="Cardenas V."/>
            <person name="Carter K."/>
            <person name="Chacko J."/>
            <person name="Chandrabose M.N."/>
            <person name="Chavez D."/>
            <person name="Chavez A."/>
            <person name="Chen L."/>
            <person name="Chu H.-S."/>
            <person name="Claassen K.J."/>
            <person name="Cockrell R."/>
            <person name="Collins M."/>
            <person name="Cooper J.A."/>
            <person name="Cree A."/>
            <person name="Curry S.M."/>
            <person name="Da Y."/>
            <person name="Dao M.D."/>
            <person name="Das B."/>
            <person name="Davila M.-L."/>
            <person name="Davy-Carroll L."/>
            <person name="Denson S."/>
            <person name="Dinh H."/>
            <person name="Ebong V.E."/>
            <person name="Edwards J.R."/>
            <person name="Egan A."/>
            <person name="El-Daye J."/>
            <person name="Escobedo L."/>
            <person name="Fernandez S."/>
            <person name="Fernando P.R."/>
            <person name="Flagg N."/>
            <person name="Forbes L.D."/>
            <person name="Fowler R.G."/>
            <person name="Fu Q."/>
            <person name="Gabisi R.A."/>
            <person name="Ganer J."/>
            <person name="Garbino Pronczuk A."/>
            <person name="Garcia R.M."/>
            <person name="Garner T."/>
            <person name="Garrett T.E."/>
            <person name="Gonzalez D.A."/>
            <person name="Hamid H."/>
            <person name="Hawkins E.S."/>
            <person name="Hirani K."/>
            <person name="Hogues M.E."/>
            <person name="Hollins B."/>
            <person name="Hsiao C.-H."/>
            <person name="Jabil R."/>
            <person name="James M.L."/>
            <person name="Jhangiani S.N."/>
            <person name="Johnson B."/>
            <person name="Johnson Q."/>
            <person name="Joshi V."/>
            <person name="Kalu J.B."/>
            <person name="Kam C."/>
            <person name="Kashfia A."/>
            <person name="Keebler J."/>
            <person name="Kisamo H."/>
            <person name="Kovar C.L."/>
            <person name="Lago L.A."/>
            <person name="Lai C.-Y."/>
            <person name="Laidlaw J."/>
            <person name="Lara F."/>
            <person name="Le T.-K."/>
            <person name="Lee S.L."/>
            <person name="Legall F.H."/>
            <person name="Lemon S.J."/>
            <person name="Lewis L.R."/>
            <person name="Li B."/>
            <person name="Liu Y."/>
            <person name="Liu Y.-S."/>
            <person name="Lopez J."/>
            <person name="Lozado R.J."/>
            <person name="Lu J."/>
            <person name="Madu R.C."/>
            <person name="Maheshwari M."/>
            <person name="Maheshwari R."/>
            <person name="Malloy K."/>
            <person name="Martinez E."/>
            <person name="Mathew T."/>
            <person name="Mercado I.C."/>
            <person name="Mercado C."/>
            <person name="Meyer B."/>
            <person name="Montgomery K."/>
            <person name="Morgan M.B."/>
            <person name="Munidasa M."/>
            <person name="Nazareth L.V."/>
            <person name="Nelson J."/>
            <person name="Ng B.M."/>
            <person name="Nguyen N.B."/>
            <person name="Nguyen P.Q."/>
            <person name="Nguyen T."/>
            <person name="Obregon M."/>
            <person name="Okwuonu G.O."/>
            <person name="Onwere C.G."/>
            <person name="Orozco G."/>
            <person name="Parra A."/>
            <person name="Patel S."/>
            <person name="Patil S."/>
            <person name="Perez A."/>
            <person name="Perez Y."/>
            <person name="Pham C."/>
            <person name="Primus E.L."/>
            <person name="Pu L.-L."/>
            <person name="Puazo M."/>
            <person name="Qin X."/>
            <person name="Quiroz J.B."/>
            <person name="Reese J."/>
            <person name="Richards S."/>
            <person name="Rives C.M."/>
            <person name="Robberts R."/>
            <person name="Ruiz S.J."/>
            <person name="Ruiz M.J."/>
            <person name="Santibanez J."/>
            <person name="Schneider B.W."/>
            <person name="Sisson I."/>
            <person name="Smith M."/>
            <person name="Sodergren E."/>
            <person name="Song X.-Z."/>
            <person name="Song B.B."/>
            <person name="Summersgill H."/>
            <person name="Thelus R."/>
            <person name="Thornton R.D."/>
            <person name="Trejos Z.Y."/>
            <person name="Usmani K."/>
            <person name="Vattathil S."/>
            <person name="Villasana D."/>
            <person name="Walker D.L."/>
            <person name="Wang S."/>
            <person name="Wang K."/>
            <person name="White C.S."/>
            <person name="Williams A.C."/>
            <person name="Williamson J."/>
            <person name="Wilson K."/>
            <person name="Woghiren I.O."/>
            <person name="Woodworth J.R."/>
            <person name="Worley K.C."/>
            <person name="Wright R.A."/>
            <person name="Wu W."/>
            <person name="Young L."/>
            <person name="Zhang L."/>
            <person name="Zhang J."/>
            <person name="Zhu Y."/>
            <person name="Muzny D.M."/>
            <person name="Weinstock G."/>
            <person name="Gibbs R.A."/>
        </authorList>
    </citation>
    <scope>NUCLEOTIDE SEQUENCE [LARGE SCALE GENOMIC DNA]</scope>
    <source>
        <strain evidence="3">LSR1</strain>
    </source>
</reference>
<dbReference type="KEGG" id="api:115034504"/>
<keyword evidence="1" id="KW-0812">Transmembrane</keyword>
<sequence length="202" mass="23266">MDLNTLLQPNRLSIFSLGYFLGPDFSDEERKLAGKQGEIIFKHFGVIPGDFDVPGCHCGEPLYRVTDATRKLGYRFKCVNGHRLNPTKNTFLEYVHTAGELGCHKIIQMIYLWVAKANTTTIQQEVKVSTETVVAYTEYFRDVALKIAYHDFEQIGGRNDIVEIDETHLFRAKYNVDRQMAWSAVWLFGMNFIVLIKYNLSQ</sequence>
<keyword evidence="3" id="KW-1185">Reference proteome</keyword>